<keyword evidence="2" id="KW-1185">Reference proteome</keyword>
<comment type="caution">
    <text evidence="1">The sequence shown here is derived from an EMBL/GenBank/DDBJ whole genome shotgun (WGS) entry which is preliminary data.</text>
</comment>
<name>A0ABS2KUR1_9NOCA</name>
<dbReference type="Proteomes" id="UP000703038">
    <property type="component" value="Unassembled WGS sequence"/>
</dbReference>
<evidence type="ECO:0000313" key="2">
    <source>
        <dbReference type="Proteomes" id="UP000703038"/>
    </source>
</evidence>
<sequence length="484" mass="53548">MSTPHHPAAAGHSGHAEPFEITSYSEASGDVLSLTVAVRYLESAPSGPAIVGVHLPYWLLFVAGSLHWTVVSGSDRATRRHPEWTPTRHGAMLWRSGSHGPGDLIVIGFDVQAASLPSNDTAEDRVEVFARPSAGTSTRASLSIDEVRSVSSASAPDGPDPMLARMVYEHTAGDRPAAARALESWLRTHTLDDLDKPEEFYSVLSDVADLLRDSGDHRRRRDVASFVYNLPNEVPLSFRLHDISSIADSSVQLNDFRGARLWADTGRQLIGDSTEYEKYSLRFAYYSVFELISGHKDSWRALVSLADRVCATFPEAQANQPWFYFYIRAMQIRALFYLGDTAQAERDASALLSVAQDDTLDENYRMGRAHVLLAASVVQKAEWKSPTAYRRKAALAAHSIRLYNDIYTGHRERYGVEDERTIVAAKNVAYAMDRSKGVFKDYALGELRGEINGQLQDAALDVWTSNFGDVDLGGYLDWMGTLPG</sequence>
<evidence type="ECO:0000313" key="1">
    <source>
        <dbReference type="EMBL" id="MBM7415688.1"/>
    </source>
</evidence>
<dbReference type="EMBL" id="JAFBBK010000001">
    <property type="protein sequence ID" value="MBM7415688.1"/>
    <property type="molecule type" value="Genomic_DNA"/>
</dbReference>
<reference evidence="1 2" key="1">
    <citation type="submission" date="2021-01" db="EMBL/GenBank/DDBJ databases">
        <title>Genomics of switchgrass bacterial isolates.</title>
        <authorList>
            <person name="Shade A."/>
        </authorList>
    </citation>
    <scope>NUCLEOTIDE SEQUENCE [LARGE SCALE GENOMIC DNA]</scope>
    <source>
        <strain evidence="1 2">PvP111</strain>
    </source>
</reference>
<accession>A0ABS2KUR1</accession>
<dbReference type="RefSeq" id="WP_204868682.1">
    <property type="nucleotide sequence ID" value="NZ_JAFBBK010000001.1"/>
</dbReference>
<protein>
    <submittedName>
        <fullName evidence="1">Uncharacterized protein</fullName>
    </submittedName>
</protein>
<gene>
    <name evidence="1" type="ORF">JOE42_002421</name>
</gene>
<proteinExistence type="predicted"/>
<organism evidence="1 2">
    <name type="scientific">Rhodococcoides corynebacterioides</name>
    <dbReference type="NCBI Taxonomy" id="53972"/>
    <lineage>
        <taxon>Bacteria</taxon>
        <taxon>Bacillati</taxon>
        <taxon>Actinomycetota</taxon>
        <taxon>Actinomycetes</taxon>
        <taxon>Mycobacteriales</taxon>
        <taxon>Nocardiaceae</taxon>
        <taxon>Rhodococcoides</taxon>
    </lineage>
</organism>